<name>A0A9P7VZB7_9AGAR</name>
<evidence type="ECO:0000313" key="3">
    <source>
        <dbReference type="Proteomes" id="UP000812287"/>
    </source>
</evidence>
<dbReference type="PANTHER" id="PTHR31084">
    <property type="entry name" value="ALPHA-L-FUCOSIDASE 2"/>
    <property type="match status" value="1"/>
</dbReference>
<feature type="domain" description="Glycosyl hydrolase family 95 catalytic" evidence="1">
    <location>
        <begin position="257"/>
        <end position="368"/>
    </location>
</feature>
<dbReference type="Proteomes" id="UP000812287">
    <property type="component" value="Unassembled WGS sequence"/>
</dbReference>
<dbReference type="OrthoDB" id="2848340at2759"/>
<accession>A0A9P7VZB7</accession>
<evidence type="ECO:0000259" key="1">
    <source>
        <dbReference type="Pfam" id="PF22124"/>
    </source>
</evidence>
<dbReference type="GO" id="GO:0005975">
    <property type="term" value="P:carbohydrate metabolic process"/>
    <property type="evidence" value="ECO:0007669"/>
    <property type="project" value="InterPro"/>
</dbReference>
<reference evidence="2" key="1">
    <citation type="submission" date="2020-11" db="EMBL/GenBank/DDBJ databases">
        <title>Adaptations for nitrogen fixation in a non-lichenized fungal sporocarp promotes dispersal by wood-feeding termites.</title>
        <authorList>
            <consortium name="DOE Joint Genome Institute"/>
            <person name="Koch R.A."/>
            <person name="Yoon G."/>
            <person name="Arayal U."/>
            <person name="Lail K."/>
            <person name="Amirebrahimi M."/>
            <person name="Labutti K."/>
            <person name="Lipzen A."/>
            <person name="Riley R."/>
            <person name="Barry K."/>
            <person name="Henrissat B."/>
            <person name="Grigoriev I.V."/>
            <person name="Herr J.R."/>
            <person name="Aime M.C."/>
        </authorList>
    </citation>
    <scope>NUCLEOTIDE SEQUENCE</scope>
    <source>
        <strain evidence="2">MCA 3950</strain>
    </source>
</reference>
<protein>
    <recommendedName>
        <fullName evidence="1">Glycosyl hydrolase family 95 catalytic domain-containing protein</fullName>
    </recommendedName>
</protein>
<dbReference type="AlphaFoldDB" id="A0A9P7VZB7"/>
<dbReference type="Pfam" id="PF22124">
    <property type="entry name" value="Glyco_hydro_95_cat"/>
    <property type="match status" value="2"/>
</dbReference>
<dbReference type="GO" id="GO:0004560">
    <property type="term" value="F:alpha-L-fucosidase activity"/>
    <property type="evidence" value="ECO:0007669"/>
    <property type="project" value="TreeGrafter"/>
</dbReference>
<dbReference type="RefSeq" id="XP_043042071.1">
    <property type="nucleotide sequence ID" value="XM_043176928.1"/>
</dbReference>
<dbReference type="Gene3D" id="1.50.10.10">
    <property type="match status" value="1"/>
</dbReference>
<proteinExistence type="predicted"/>
<feature type="domain" description="Glycosyl hydrolase family 95 catalytic" evidence="1">
    <location>
        <begin position="63"/>
        <end position="194"/>
    </location>
</feature>
<dbReference type="InterPro" id="IPR012341">
    <property type="entry name" value="6hp_glycosidase-like_sf"/>
</dbReference>
<comment type="caution">
    <text evidence="2">The sequence shown here is derived from an EMBL/GenBank/DDBJ whole genome shotgun (WGS) entry which is preliminary data.</text>
</comment>
<keyword evidence="3" id="KW-1185">Reference proteome</keyword>
<dbReference type="GeneID" id="66099215"/>
<dbReference type="Gene3D" id="2.70.98.50">
    <property type="entry name" value="putative glycoside hydrolase family protein from bacillus halodurans"/>
    <property type="match status" value="1"/>
</dbReference>
<evidence type="ECO:0000313" key="2">
    <source>
        <dbReference type="EMBL" id="KAG7448571.1"/>
    </source>
</evidence>
<dbReference type="EMBL" id="MU250529">
    <property type="protein sequence ID" value="KAG7448571.1"/>
    <property type="molecule type" value="Genomic_DNA"/>
</dbReference>
<gene>
    <name evidence="2" type="ORF">BT62DRAFT_1003282</name>
</gene>
<sequence length="368" mass="40768">MAPMDNWVYAVSPGRLTMTFSGTTIVSGHLASAGVNPSNTTVTKVANSLSAPRERHPPPLICTDQRRFLSNGPDGDQDSFALYAQYGRYVAIASSRRPEPSNLEGIWNSELSPNWGKHATPVVIISEILEELANAAKTSDEQLARRTSQVPESLIRSGTLARRGEIAAREIYISNGWVAHRNTDIWRDSTPGDLPRILTDGSRVYSICTSATHSALMSNALRGKHNSDKKSRLPSIIRKALCLATQCRMYMPGYPRLRYLFNHTAEFAKILVLDADFSDTLMAVYDRLIPFRIDSLGLVQESAVCYDPNGVFTHIIICNRSFKVPTFNETLARAANTSLVIRDDSGNGWPTAWRINCYALLLDGEKAY</sequence>
<dbReference type="PANTHER" id="PTHR31084:SF0">
    <property type="entry name" value="ALPHA-L-FUCOSIDASE 2"/>
    <property type="match status" value="1"/>
</dbReference>
<organism evidence="2 3">
    <name type="scientific">Guyanagaster necrorhizus</name>
    <dbReference type="NCBI Taxonomy" id="856835"/>
    <lineage>
        <taxon>Eukaryota</taxon>
        <taxon>Fungi</taxon>
        <taxon>Dikarya</taxon>
        <taxon>Basidiomycota</taxon>
        <taxon>Agaricomycotina</taxon>
        <taxon>Agaricomycetes</taxon>
        <taxon>Agaricomycetidae</taxon>
        <taxon>Agaricales</taxon>
        <taxon>Marasmiineae</taxon>
        <taxon>Physalacriaceae</taxon>
        <taxon>Guyanagaster</taxon>
    </lineage>
</organism>
<dbReference type="InterPro" id="IPR054363">
    <property type="entry name" value="GH95_cat"/>
</dbReference>